<dbReference type="Proteomes" id="UP000296049">
    <property type="component" value="Unassembled WGS sequence"/>
</dbReference>
<proteinExistence type="predicted"/>
<evidence type="ECO:0000256" key="1">
    <source>
        <dbReference type="SAM" id="MobiDB-lite"/>
    </source>
</evidence>
<feature type="region of interest" description="Disordered" evidence="1">
    <location>
        <begin position="193"/>
        <end position="212"/>
    </location>
</feature>
<feature type="compositionally biased region" description="Basic and acidic residues" evidence="1">
    <location>
        <begin position="199"/>
        <end position="212"/>
    </location>
</feature>
<organism evidence="2 3">
    <name type="scientific">Anas platyrhynchos</name>
    <name type="common">Mallard</name>
    <name type="synonym">Anas boschas</name>
    <dbReference type="NCBI Taxonomy" id="8839"/>
    <lineage>
        <taxon>Eukaryota</taxon>
        <taxon>Metazoa</taxon>
        <taxon>Chordata</taxon>
        <taxon>Craniata</taxon>
        <taxon>Vertebrata</taxon>
        <taxon>Euteleostomi</taxon>
        <taxon>Archelosauria</taxon>
        <taxon>Archosauria</taxon>
        <taxon>Dinosauria</taxon>
        <taxon>Saurischia</taxon>
        <taxon>Theropoda</taxon>
        <taxon>Coelurosauria</taxon>
        <taxon>Aves</taxon>
        <taxon>Neognathae</taxon>
        <taxon>Galloanserae</taxon>
        <taxon>Anseriformes</taxon>
        <taxon>Anatidae</taxon>
        <taxon>Anatinae</taxon>
        <taxon>Anas</taxon>
    </lineage>
</organism>
<keyword evidence="3" id="KW-1185">Reference proteome</keyword>
<accession>R0LRL1</accession>
<name>R0LRL1_ANAPL</name>
<dbReference type="EMBL" id="KB742896">
    <property type="protein sequence ID" value="EOB03068.1"/>
    <property type="molecule type" value="Genomic_DNA"/>
</dbReference>
<gene>
    <name evidence="2" type="ORF">Anapl_15347</name>
</gene>
<dbReference type="AlphaFoldDB" id="R0LRL1"/>
<protein>
    <submittedName>
        <fullName evidence="2">Uncharacterized protein</fullName>
    </submittedName>
</protein>
<evidence type="ECO:0000313" key="2">
    <source>
        <dbReference type="EMBL" id="EOB03068.1"/>
    </source>
</evidence>
<evidence type="ECO:0000313" key="3">
    <source>
        <dbReference type="Proteomes" id="UP000296049"/>
    </source>
</evidence>
<reference evidence="3" key="1">
    <citation type="journal article" date="2013" name="Nat. Genet.">
        <title>The duck genome and transcriptome provide insight into an avian influenza virus reservoir species.</title>
        <authorList>
            <person name="Huang Y."/>
            <person name="Li Y."/>
            <person name="Burt D.W."/>
            <person name="Chen H."/>
            <person name="Zhang Y."/>
            <person name="Qian W."/>
            <person name="Kim H."/>
            <person name="Gan S."/>
            <person name="Zhao Y."/>
            <person name="Li J."/>
            <person name="Yi K."/>
            <person name="Feng H."/>
            <person name="Zhu P."/>
            <person name="Li B."/>
            <person name="Liu Q."/>
            <person name="Fairley S."/>
            <person name="Magor K.E."/>
            <person name="Du Z."/>
            <person name="Hu X."/>
            <person name="Goodman L."/>
            <person name="Tafer H."/>
            <person name="Vignal A."/>
            <person name="Lee T."/>
            <person name="Kim K.W."/>
            <person name="Sheng Z."/>
            <person name="An Y."/>
            <person name="Searle S."/>
            <person name="Herrero J."/>
            <person name="Groenen M.A."/>
            <person name="Crooijmans R.P."/>
            <person name="Faraut T."/>
            <person name="Cai Q."/>
            <person name="Webster R.G."/>
            <person name="Aldridge J.R."/>
            <person name="Warren W.C."/>
            <person name="Bartschat S."/>
            <person name="Kehr S."/>
            <person name="Marz M."/>
            <person name="Stadler P.F."/>
            <person name="Smith J."/>
            <person name="Kraus R.H."/>
            <person name="Zhao Y."/>
            <person name="Ren L."/>
            <person name="Fei J."/>
            <person name="Morisson M."/>
            <person name="Kaiser P."/>
            <person name="Griffin D.K."/>
            <person name="Rao M."/>
            <person name="Pitel F."/>
            <person name="Wang J."/>
            <person name="Li N."/>
        </authorList>
    </citation>
    <scope>NUCLEOTIDE SEQUENCE [LARGE SCALE GENOMIC DNA]</scope>
</reference>
<sequence length="212" mass="23963">MLVVTARVFQQKKDSTEADKAQRPAAGWFYVLGRMLRSGVLDQDPYLEAEGIYKGFWVPLTPFTSLLHHGTDAAHLAPRAPIPREYAAAQCLRRACNKSDADYYYYHYPKHSFSSLASLFLSRPMAACSNSYCNSCRLCLCAKYAYLKVALVLEKVSADFPYHIKDCQLEPVSLRSRKIEGLVLNPLQGKKKNTQIYPQERKGSKGENKLSD</sequence>